<evidence type="ECO:0000256" key="1">
    <source>
        <dbReference type="ARBA" id="ARBA00022737"/>
    </source>
</evidence>
<dbReference type="Gene3D" id="2.180.10.10">
    <property type="entry name" value="RHS repeat-associated core"/>
    <property type="match status" value="2"/>
</dbReference>
<reference evidence="4" key="1">
    <citation type="journal article" date="2015" name="ISME J.">
        <title>Draft Genome Sequence of Streptomyces incarnatus NRRL8089, which Produces the Nucleoside Antibiotic Sinefungin.</title>
        <authorList>
            <person name="Oshima K."/>
            <person name="Hattori M."/>
            <person name="Shimizu H."/>
            <person name="Fukuda K."/>
            <person name="Nemoto M."/>
            <person name="Inagaki K."/>
            <person name="Tamura T."/>
        </authorList>
    </citation>
    <scope>NUCLEOTIDE SEQUENCE</scope>
    <source>
        <strain evidence="4">FACHB-1277</strain>
    </source>
</reference>
<dbReference type="RefSeq" id="WP_190352820.1">
    <property type="nucleotide sequence ID" value="NZ_JACJPY010000100.1"/>
</dbReference>
<organism evidence="4 5">
    <name type="scientific">Pseudanabaena cinerea FACHB-1277</name>
    <dbReference type="NCBI Taxonomy" id="2949581"/>
    <lineage>
        <taxon>Bacteria</taxon>
        <taxon>Bacillati</taxon>
        <taxon>Cyanobacteriota</taxon>
        <taxon>Cyanophyceae</taxon>
        <taxon>Pseudanabaenales</taxon>
        <taxon>Pseudanabaenaceae</taxon>
        <taxon>Pseudanabaena</taxon>
        <taxon>Pseudanabaena cinerea</taxon>
    </lineage>
</organism>
<dbReference type="Pfam" id="PF24595">
    <property type="entry name" value="DUF7619"/>
    <property type="match status" value="2"/>
</dbReference>
<dbReference type="NCBIfam" id="TIGR01643">
    <property type="entry name" value="YD_repeat_2x"/>
    <property type="match status" value="8"/>
</dbReference>
<feature type="region of interest" description="Disordered" evidence="2">
    <location>
        <begin position="2314"/>
        <end position="2376"/>
    </location>
</feature>
<dbReference type="Pfam" id="PF05593">
    <property type="entry name" value="RHS_repeat"/>
    <property type="match status" value="1"/>
</dbReference>
<dbReference type="Gene3D" id="2.60.120.380">
    <property type="match status" value="9"/>
</dbReference>
<reference evidence="4" key="2">
    <citation type="submission" date="2020-08" db="EMBL/GenBank/DDBJ databases">
        <authorList>
            <person name="Chen M."/>
            <person name="Teng W."/>
            <person name="Zhao L."/>
            <person name="Hu C."/>
            <person name="Zhou Y."/>
            <person name="Han B."/>
            <person name="Song L."/>
            <person name="Shu W."/>
        </authorList>
    </citation>
    <scope>NUCLEOTIDE SEQUENCE</scope>
    <source>
        <strain evidence="4">FACHB-1277</strain>
    </source>
</reference>
<dbReference type="SUPFAM" id="SSF49313">
    <property type="entry name" value="Cadherin-like"/>
    <property type="match status" value="3"/>
</dbReference>
<dbReference type="Pfam" id="PF25023">
    <property type="entry name" value="TEN_YD-shell"/>
    <property type="match status" value="2"/>
</dbReference>
<dbReference type="InterPro" id="IPR056823">
    <property type="entry name" value="TEN-like_YD-shell"/>
</dbReference>
<dbReference type="Pfam" id="PF13448">
    <property type="entry name" value="DUF4114"/>
    <property type="match status" value="1"/>
</dbReference>
<name>A0A926UWV0_9CYAN</name>
<dbReference type="GO" id="GO:0016020">
    <property type="term" value="C:membrane"/>
    <property type="evidence" value="ECO:0007669"/>
    <property type="project" value="InterPro"/>
</dbReference>
<keyword evidence="5" id="KW-1185">Reference proteome</keyword>
<dbReference type="SUPFAM" id="SSF89260">
    <property type="entry name" value="Collagen-binding domain"/>
    <property type="match status" value="9"/>
</dbReference>
<dbReference type="EMBL" id="JACJPY010000100">
    <property type="protein sequence ID" value="MBD2152371.1"/>
    <property type="molecule type" value="Genomic_DNA"/>
</dbReference>
<feature type="region of interest" description="Disordered" evidence="2">
    <location>
        <begin position="2058"/>
        <end position="2082"/>
    </location>
</feature>
<dbReference type="SMART" id="SM00736">
    <property type="entry name" value="CADG"/>
    <property type="match status" value="3"/>
</dbReference>
<dbReference type="InterPro" id="IPR025193">
    <property type="entry name" value="DUF4114"/>
</dbReference>
<dbReference type="InterPro" id="IPR013783">
    <property type="entry name" value="Ig-like_fold"/>
</dbReference>
<feature type="region of interest" description="Disordered" evidence="2">
    <location>
        <begin position="2105"/>
        <end position="2156"/>
    </location>
</feature>
<dbReference type="InterPro" id="IPR055353">
    <property type="entry name" value="DUF7619"/>
</dbReference>
<dbReference type="Proteomes" id="UP000631421">
    <property type="component" value="Unassembled WGS sequence"/>
</dbReference>
<feature type="compositionally biased region" description="Pro residues" evidence="2">
    <location>
        <begin position="2120"/>
        <end position="2146"/>
    </location>
</feature>
<dbReference type="InterPro" id="IPR031325">
    <property type="entry name" value="RHS_repeat"/>
</dbReference>
<sequence>MPKQTGNSIATAFDLGTVDASIKISEDTISNTDSLGYYKFKIAENSKLNIKLSGLSQNVDLFLLNADESQIPTQSVFAGNVDENIIQNLKAGSYYFYVRGGGTGTNYKIETSAISLGAIPVDSAGSSLDRANNLGTLGTTATVVNEFIGNFNGLDIDYADYHQFTISENSTVNLKLTGLSQNAAISLLDSQGTLITGSENSPADKNITQNLRLGNYYVFITNSGGNGTSYQLSSSAVSLGAVPVDNAGESLYKAKNLGVLGATATVANDFLGNFNGLSTDSSDYFQFTIADNSTVNLKLSGLSQDVNLNLYDSQGNLVVSSATGGNADENITRNLRAGTYYAQATGGGTGTNYQFAASAISLGAVPVDNAGDSLDKAKNIGVLGNTAIVIDEYVGNFGNFGGAIDSSDYYQFSITENSTVNLSLSGLSQDTNISLLDSQGNSIKTSATSGTSDEIISQKLRSGTYFVSVSPASGLNNGSNYRFSANAVGLGSTPVDANDINQASDLGILTGVIPTLQSEIASANYQNYYKFTLSENSNVNFKLSGLSQDANIELLSSQGNTIISAVNPGTVDETISKNLRTGVYYIRASRGFFGDPFATPTSLNFKLDASVTSLGAIPIDLPGNSIDQSKDLGTLKTEVVSATDFLGNFNNLSDDYTDYYKFILADNSTVNLKLSGLSQDANLVLLNGNGNTIVSSSNTGSSDENISRNLPKGTYYVRVDAGIGLFGFPTGPNGVVDAKNTTYKLDASAIALGAIPVDNAGENIDQSKDLGTIKTEVVSATDFLGNFKDLANDYYDYYKFTIADNSTVNLKLSGLSEDANLSLLNSGGAIILSSRNTGSSDENISRNLQKGTYYVQVEGGIGLFGGFGTPGTSDAKGTNYKLDVSAVSIGTPPVDNAGETINQARDLGVISEPQQIADYIGNFNSLSNDSADYYKFRVTTDSFLNLNFTETAINPNLQLFNSAGKLLSTPTGFTNLANTNISQGITAGTYYLGVTPNGNVGSNYKLNIAVPTITDLAGSDNQTARDVGILNGARAFTDFIGSIDSSDVYRFELKEKSTFNLNFNPDKSSDKTYISLTNAKGQWLTNINTSTDPISQELDAGVYYAGIYNYGGANNDTIYNLNLSAIPKQNSAFQILNVNPIAGSNQGEATIDIKGTKFTPTAKVSIVDPAGKEVNSSAVTVLNDTNIAAKFDLKGQVIGAYDVKVVDGTNQALANDVFLVNDLAPGRLQVDIAAPGAVRPGATGELIITYRNAGNTDIAAPLLTLVAKGALLEESGVYKDSTIQFLGINKEGNAGVLPAGATGSVRVKFRSALDATNIDFQVNSLALDENVDWNGIKDSSRPEGIAADVWDKIYSNFVTSVGGKASEFQKVLNDNANRLSQLGEYTGDISRLLSFELQQVNSNAISARSTVGAFGRGGVNPWDVTAITDAAGNVAIQTGDRRRTFTKGKDGKYQGITDDLGSLTKVGDVYQIKEFDGTVQSFLANGKLDFIQDTNGNKVTLGYTANLLTGLSYGNGDKVTFKYNAQGRVNEVVDIYGQSTTYTYDATGERLLSVSDVSGAVSYTYETEGAKANAIKSITYPDGTQSLFEYDDLGRVTQESLNGGEQTLKYSYDSTGGVTVTDANNKSTQVLLNDRGQVAQTTDALGRVSRFSYDSKGNLTQVLAPDSSNAKFTYDSKGNLLASTDALGQSVQFAYDSRYDQIKSVTDQKGNAINYSYDDKGNLGSIGYADGSKESFTYSDKGDVTVSSNRRGQQISYTYDSRGLLTKKAFADGTSAAFEYDLRGNLTKATDADSSVTYGYDTADRLTNVSYGGTRSLSFSYDAGGRRSKMVDQDGFATNYSYDSVGRLKQLTDKDAKNIVSYSYNTLGQLSREDNGENGTYTVYSYNDVGAVLSIVQYIADDNTVNSRFEYTYDDLGRLTSTSSEEGKTSYGYDATGRLTSETSPTGLTEYQYDAAGNRTVLKDSGVDTSYSTNNLNQYTKVGDTTYTYDRDGNLATKTQDGKTSSYAYDSENNLIEVKTPDETWKYEYDALGNKVATIKNDTRSEYLPESLSVRYVSGGGSGSSTGSATTQSSTDSTTSTYSGQWDVLSIVAATYDGINIFTNAPTKNRPTGQTNSPVPTAPAPTAPAPTAPAPTAPAPTAPVPKPSGDNPDCDLRHKSSFFKATTALRLHLADLEKTNAYLNSNDIDGAIKNLNSSNGALQVLGILRSIDITEDVKDYLRSHAGLPTISNFQDIQKEAVKFIGDLLKKGVLNATATVFSAILGLPSNEATEFRNRLNTLKGKLEGLFNIPEKFIALIKPITDTINGLELLGSSPESCDKSESSGSSSMSFPPNPNPPPSQDGLSPKPKPKPPKPILPPNPKSEPPVGDIPPNPIPEPFDPYPIFKYFPKAKAEVPILNSFDPNDIIGPGGTGTDRWLTPDPILPYTIRFENIATATAPAVLVNITHTLDSDLDLNTFELGDFGFGSTTITVPDGLQNYTTRLDLRNTIGDFVDFTATLNTTTRLVTWKIITIDPLTGEPAEGVTDGFLPPNNANRDGEGFVNYRIKAKSDTPNGASLDAQASIVFDTNAPIVTPVWSNKIDTALPSSQVTSLSANSSTNFKVAWTGADNGSGVAKYDIYVSDNGGNFTIWKQGITDTSATYTGELNHVYRFYSVATDGVGFQESAPNQADTSTTVVVVNNPPTVEKAIVDQNAKQGTAFNFQLPTNTFADIDAGDVLTYSATLENGSALPSWLTFDATTRTFSGTPTNDNVGNLNVKVAATDKAGASVSDIFVIAVENVNDAPIVANLIADQNAKQGNAFNFQIPTNTFTDIDAGDVLTYSATLENGNALPSWITFNSTTRTFSGTPTNDNVGNLNIKVAATDKTGATVSDIFAIAVENLNDAPIVANAIADQTTTESQDFSFTFDVNTFNDIDTGDSLTYAAALKNGNDLPPWLKFNAIDRTFSGKPTKPDLGSLEVVVRAIDKSGASTTDTFLLNVLSAKSSLAKLADDIFTISGGTAGKPKLQITISDSNPKAVNDLAVFTVDNAQGRINGIAPTETGYTQAALSRAKNIFSAIANLPNGFDPKTLSRSLEFNSGDNLRFLLVKNDTLDNVRKKNASNPNILFSNVSNQKITDSGTGNFTLAWEDGNGNSSDFKDFVVNIQATDTSLPLGANLQDQQQGEVLDLSSVDSTKTVQANFVVNREAAYNNFVGFYKITDSQGTITDPLTGLSLKPGDSGYTEAAIKNRVAGIDLQAANQSTATINGVFQGGSIFAPFIIANGSVNQLLDTDKSNDPAVYFAYLGANSDGVDHIRLLANNTFGFEDLPSGGDFDYNDIIIKANLSVA</sequence>
<accession>A0A926UWV0</accession>
<evidence type="ECO:0000259" key="3">
    <source>
        <dbReference type="SMART" id="SM00736"/>
    </source>
</evidence>
<dbReference type="PANTHER" id="PTHR32305">
    <property type="match status" value="1"/>
</dbReference>
<dbReference type="Gene3D" id="2.60.40.10">
    <property type="entry name" value="Immunoglobulins"/>
    <property type="match status" value="3"/>
</dbReference>
<dbReference type="InterPro" id="IPR050708">
    <property type="entry name" value="T6SS_VgrG/RHS"/>
</dbReference>
<comment type="caution">
    <text evidence="4">The sequence shown here is derived from an EMBL/GenBank/DDBJ whole genome shotgun (WGS) entry which is preliminary data.</text>
</comment>
<feature type="domain" description="Dystroglycan-type cadherin-like" evidence="3">
    <location>
        <begin position="2786"/>
        <end position="2886"/>
    </location>
</feature>
<feature type="domain" description="Dystroglycan-type cadherin-like" evidence="3">
    <location>
        <begin position="2685"/>
        <end position="2785"/>
    </location>
</feature>
<feature type="region of interest" description="Disordered" evidence="2">
    <location>
        <begin position="1920"/>
        <end position="1945"/>
    </location>
</feature>
<dbReference type="Pfam" id="PF04151">
    <property type="entry name" value="PPC"/>
    <property type="match status" value="6"/>
</dbReference>
<dbReference type="GO" id="GO:0005509">
    <property type="term" value="F:calcium ion binding"/>
    <property type="evidence" value="ECO:0007669"/>
    <property type="project" value="InterPro"/>
</dbReference>
<gene>
    <name evidence="4" type="ORF">H6F44_19950</name>
</gene>
<evidence type="ECO:0000313" key="4">
    <source>
        <dbReference type="EMBL" id="MBD2152371.1"/>
    </source>
</evidence>
<dbReference type="InterPro" id="IPR015919">
    <property type="entry name" value="Cadherin-like_sf"/>
</dbReference>
<dbReference type="Pfam" id="PF05345">
    <property type="entry name" value="He_PIG"/>
    <property type="match status" value="3"/>
</dbReference>
<feature type="compositionally biased region" description="Pro residues" evidence="2">
    <location>
        <begin position="2354"/>
        <end position="2376"/>
    </location>
</feature>
<feature type="domain" description="Dystroglycan-type cadherin-like" evidence="3">
    <location>
        <begin position="2887"/>
        <end position="2987"/>
    </location>
</feature>
<evidence type="ECO:0000256" key="2">
    <source>
        <dbReference type="SAM" id="MobiDB-lite"/>
    </source>
</evidence>
<feature type="compositionally biased region" description="Low complexity" evidence="2">
    <location>
        <begin position="2065"/>
        <end position="2082"/>
    </location>
</feature>
<keyword evidence="1" id="KW-0677">Repeat</keyword>
<dbReference type="InterPro" id="IPR006644">
    <property type="entry name" value="Cadg"/>
</dbReference>
<proteinExistence type="predicted"/>
<dbReference type="InterPro" id="IPR007280">
    <property type="entry name" value="Peptidase_C_arc/bac"/>
</dbReference>
<evidence type="ECO:0000313" key="5">
    <source>
        <dbReference type="Proteomes" id="UP000631421"/>
    </source>
</evidence>
<dbReference type="CDD" id="cd11303">
    <property type="entry name" value="Dystroglycan_repeat"/>
    <property type="match status" value="2"/>
</dbReference>
<dbReference type="InterPro" id="IPR006530">
    <property type="entry name" value="YD"/>
</dbReference>
<feature type="compositionally biased region" description="Polar residues" evidence="2">
    <location>
        <begin position="2105"/>
        <end position="2117"/>
    </location>
</feature>
<protein>
    <submittedName>
        <fullName evidence="4">Pre-peptidase C-terminal domain-containing protein</fullName>
    </submittedName>
</protein>
<dbReference type="PANTHER" id="PTHR32305:SF15">
    <property type="entry name" value="PROTEIN RHSA-RELATED"/>
    <property type="match status" value="1"/>
</dbReference>